<dbReference type="KEGG" id="dsi:Dsimw501_GD10474"/>
<gene>
    <name evidence="3" type="primary">Dsim\GD10474</name>
    <name evidence="3" type="ORF">Dsimw501_GD10474</name>
</gene>
<dbReference type="EMBL" id="CM002911">
    <property type="protein sequence ID" value="KMY91966.1"/>
    <property type="molecule type" value="Genomic_DNA"/>
</dbReference>
<dbReference type="Bgee" id="FBgn0250853">
    <property type="expression patterns" value="Expressed in male reproductive system and 2 other cell types or tissues"/>
</dbReference>
<evidence type="ECO:0000256" key="1">
    <source>
        <dbReference type="SAM" id="MobiDB-lite"/>
    </source>
</evidence>
<name>A0A0J9R7C7_DROSI</name>
<feature type="region of interest" description="Disordered" evidence="1">
    <location>
        <begin position="88"/>
        <end position="146"/>
    </location>
</feature>
<reference evidence="3" key="2">
    <citation type="submission" date="2014-06" db="EMBL/GenBank/DDBJ databases">
        <authorList>
            <person name="Hu T."/>
            <person name="Eisen M.B."/>
            <person name="Thornton K.R."/>
            <person name="Andolfatto P."/>
        </authorList>
    </citation>
    <scope>NUCLEOTIDE SEQUENCE</scope>
    <source>
        <strain evidence="3">W501</strain>
    </source>
</reference>
<feature type="compositionally biased region" description="Pro residues" evidence="1">
    <location>
        <begin position="102"/>
        <end position="116"/>
    </location>
</feature>
<feature type="chain" id="PRO_5005321135" evidence="2">
    <location>
        <begin position="23"/>
        <end position="279"/>
    </location>
</feature>
<feature type="signal peptide" evidence="2">
    <location>
        <begin position="1"/>
        <end position="22"/>
    </location>
</feature>
<dbReference type="Proteomes" id="UP000035880">
    <property type="component" value="Chromosome 2R"/>
</dbReference>
<reference evidence="3" key="3">
    <citation type="submission" date="2015-04" db="EMBL/GenBank/DDBJ databases">
        <authorList>
            <consortium name="FlyBase"/>
        </authorList>
    </citation>
    <scope>NUCLEOTIDE SEQUENCE</scope>
    <source>
        <strain evidence="3">W501</strain>
    </source>
</reference>
<dbReference type="AlphaFoldDB" id="A0A0J9R7C7"/>
<accession>A0A0J9R7C7</accession>
<sequence>MNEKFPLLLFMICLLRAQPSWTLDYLKLKKLTADLVNAIAEANSGRKYGTEWVPSLGQALEEVHITSSRRCFLFKILTKKVELLCPRPPPYRPPSRPKRRPSPTPPPPPPPPPPQTTPSFPLKALGTTTTTTTTTTEDPFMPPSALSDGLEYPDGSYFPWCYMPHCPTICQPPYCYPCRSPHCDPKCVPPDCYPPCKEPGCTLPPTCWPPYCPSPCTSPLCIPGNLGRMASCLPPYCPPPMNCQKPYCPKIYKPPQARSILGFGACPLRDIVSRTNRWG</sequence>
<keyword evidence="2" id="KW-0732">Signal</keyword>
<reference evidence="3" key="1">
    <citation type="journal article" date="2013" name="Genome Res.">
        <title>A second-generation assembly of the Drosophila simulans genome provides new insights into patterns of lineage-specific divergence.</title>
        <authorList>
            <person name="Hu T.T."/>
            <person name="Eisen M.B."/>
            <person name="Thornton K.R."/>
            <person name="Andolfatto P."/>
        </authorList>
    </citation>
    <scope>NUCLEOTIDE SEQUENCE [LARGE SCALE GENOMIC DNA]</scope>
    <source>
        <strain evidence="3">W501</strain>
    </source>
</reference>
<proteinExistence type="predicted"/>
<feature type="compositionally biased region" description="Low complexity" evidence="1">
    <location>
        <begin position="117"/>
        <end position="136"/>
    </location>
</feature>
<organism evidence="3">
    <name type="scientific">Drosophila simulans</name>
    <name type="common">Fruit fly</name>
    <dbReference type="NCBI Taxonomy" id="7240"/>
    <lineage>
        <taxon>Eukaryota</taxon>
        <taxon>Metazoa</taxon>
        <taxon>Ecdysozoa</taxon>
        <taxon>Arthropoda</taxon>
        <taxon>Hexapoda</taxon>
        <taxon>Insecta</taxon>
        <taxon>Pterygota</taxon>
        <taxon>Neoptera</taxon>
        <taxon>Endopterygota</taxon>
        <taxon>Diptera</taxon>
        <taxon>Brachycera</taxon>
        <taxon>Muscomorpha</taxon>
        <taxon>Ephydroidea</taxon>
        <taxon>Drosophilidae</taxon>
        <taxon>Drosophila</taxon>
        <taxon>Sophophora</taxon>
    </lineage>
</organism>
<evidence type="ECO:0000313" key="3">
    <source>
        <dbReference type="EMBL" id="KMY91966.1"/>
    </source>
</evidence>
<evidence type="ECO:0000256" key="2">
    <source>
        <dbReference type="SAM" id="SignalP"/>
    </source>
</evidence>
<protein>
    <submittedName>
        <fullName evidence="3">Uncharacterized protein</fullName>
    </submittedName>
</protein>
<dbReference type="OrthoDB" id="7866059at2759"/>